<keyword evidence="2" id="KW-1185">Reference proteome</keyword>
<evidence type="ECO:0000313" key="1">
    <source>
        <dbReference type="EMBL" id="KAL0014479.1"/>
    </source>
</evidence>
<dbReference type="AlphaFoldDB" id="A0AAW2DWG9"/>
<gene>
    <name evidence="1" type="ORF">SO802_001548</name>
</gene>
<proteinExistence type="predicted"/>
<reference evidence="1 2" key="1">
    <citation type="submission" date="2024-01" db="EMBL/GenBank/DDBJ databases">
        <title>A telomere-to-telomere, gap-free genome of sweet tea (Lithocarpus litseifolius).</title>
        <authorList>
            <person name="Zhou J."/>
        </authorList>
    </citation>
    <scope>NUCLEOTIDE SEQUENCE [LARGE SCALE GENOMIC DNA]</scope>
    <source>
        <strain evidence="1">Zhou-2022a</strain>
        <tissue evidence="1">Leaf</tissue>
    </source>
</reference>
<dbReference type="Proteomes" id="UP001459277">
    <property type="component" value="Unassembled WGS sequence"/>
</dbReference>
<evidence type="ECO:0000313" key="2">
    <source>
        <dbReference type="Proteomes" id="UP001459277"/>
    </source>
</evidence>
<organism evidence="1 2">
    <name type="scientific">Lithocarpus litseifolius</name>
    <dbReference type="NCBI Taxonomy" id="425828"/>
    <lineage>
        <taxon>Eukaryota</taxon>
        <taxon>Viridiplantae</taxon>
        <taxon>Streptophyta</taxon>
        <taxon>Embryophyta</taxon>
        <taxon>Tracheophyta</taxon>
        <taxon>Spermatophyta</taxon>
        <taxon>Magnoliopsida</taxon>
        <taxon>eudicotyledons</taxon>
        <taxon>Gunneridae</taxon>
        <taxon>Pentapetalae</taxon>
        <taxon>rosids</taxon>
        <taxon>fabids</taxon>
        <taxon>Fagales</taxon>
        <taxon>Fagaceae</taxon>
        <taxon>Lithocarpus</taxon>
    </lineage>
</organism>
<protein>
    <submittedName>
        <fullName evidence="1">Uncharacterized protein</fullName>
    </submittedName>
</protein>
<dbReference type="EMBL" id="JAZDWU010000001">
    <property type="protein sequence ID" value="KAL0014479.1"/>
    <property type="molecule type" value="Genomic_DNA"/>
</dbReference>
<accession>A0AAW2DWG9</accession>
<name>A0AAW2DWG9_9ROSI</name>
<comment type="caution">
    <text evidence="1">The sequence shown here is derived from an EMBL/GenBank/DDBJ whole genome shotgun (WGS) entry which is preliminary data.</text>
</comment>
<sequence length="77" mass="8715">MLVALGMAYKAIAYLEELWKVNVDALVLDYMDAVQEFATLDMLLKIPQAQACAEDIAIWVKKFISLRGQEIHLTSRS</sequence>